<dbReference type="EMBL" id="PGCI01000170">
    <property type="protein sequence ID" value="PLW35840.1"/>
    <property type="molecule type" value="Genomic_DNA"/>
</dbReference>
<keyword evidence="4" id="KW-1185">Reference proteome</keyword>
<dbReference type="EMBL" id="PGCI01001144">
    <property type="protein sequence ID" value="PLW07260.1"/>
    <property type="molecule type" value="Genomic_DNA"/>
</dbReference>
<evidence type="ECO:0000313" key="2">
    <source>
        <dbReference type="EMBL" id="PLW29972.1"/>
    </source>
</evidence>
<proteinExistence type="predicted"/>
<evidence type="ECO:0000313" key="5">
    <source>
        <dbReference type="Proteomes" id="UP000235392"/>
    </source>
</evidence>
<dbReference type="AlphaFoldDB" id="A0A2N5TWX0"/>
<evidence type="ECO:0000313" key="4">
    <source>
        <dbReference type="Proteomes" id="UP000235388"/>
    </source>
</evidence>
<organism evidence="2 4">
    <name type="scientific">Puccinia coronata f. sp. avenae</name>
    <dbReference type="NCBI Taxonomy" id="200324"/>
    <lineage>
        <taxon>Eukaryota</taxon>
        <taxon>Fungi</taxon>
        <taxon>Dikarya</taxon>
        <taxon>Basidiomycota</taxon>
        <taxon>Pucciniomycotina</taxon>
        <taxon>Pucciniomycetes</taxon>
        <taxon>Pucciniales</taxon>
        <taxon>Pucciniaceae</taxon>
        <taxon>Puccinia</taxon>
    </lineage>
</organism>
<evidence type="ECO:0000313" key="1">
    <source>
        <dbReference type="EMBL" id="PLW07260.1"/>
    </source>
</evidence>
<gene>
    <name evidence="2" type="ORF">PCANC_24744</name>
    <name evidence="3" type="ORF">PCASD_14433</name>
    <name evidence="1" type="ORF">PCASD_25988</name>
</gene>
<dbReference type="EMBL" id="PGCJ01000393">
    <property type="protein sequence ID" value="PLW29972.1"/>
    <property type="molecule type" value="Genomic_DNA"/>
</dbReference>
<comment type="caution">
    <text evidence="2">The sequence shown here is derived from an EMBL/GenBank/DDBJ whole genome shotgun (WGS) entry which is preliminary data.</text>
</comment>
<name>A0A2N5TWX0_9BASI</name>
<accession>A0A2N5TWX0</accession>
<reference evidence="4 5" key="1">
    <citation type="submission" date="2017-11" db="EMBL/GenBank/DDBJ databases">
        <title>De novo assembly and phasing of dikaryotic genomes from two isolates of Puccinia coronata f. sp. avenae, the causal agent of oat crown rust.</title>
        <authorList>
            <person name="Miller M.E."/>
            <person name="Zhang Y."/>
            <person name="Omidvar V."/>
            <person name="Sperschneider J."/>
            <person name="Schwessinger B."/>
            <person name="Raley C."/>
            <person name="Palmer J.M."/>
            <person name="Garnica D."/>
            <person name="Upadhyaya N."/>
            <person name="Rathjen J."/>
            <person name="Taylor J.M."/>
            <person name="Park R.F."/>
            <person name="Dodds P.N."/>
            <person name="Hirsch C.D."/>
            <person name="Kianian S.F."/>
            <person name="Figueroa M."/>
        </authorList>
    </citation>
    <scope>NUCLEOTIDE SEQUENCE [LARGE SCALE GENOMIC DNA]</scope>
    <source>
        <strain evidence="2">12NC29</strain>
        <strain evidence="1">12SD80</strain>
    </source>
</reference>
<protein>
    <submittedName>
        <fullName evidence="2">Uncharacterized protein</fullName>
    </submittedName>
</protein>
<dbReference type="Proteomes" id="UP000235392">
    <property type="component" value="Unassembled WGS sequence"/>
</dbReference>
<sequence>MPAVQACPEGVQGLHALRTGVHGQHACPAGPHAKPAVLTPFVGVRTACGMRGRACGGLHAWLGRRAAPARLFLGVRTPFGRAVIKPPEITAKLTVKTRIAQVYQMIDPSALLIALRIPMNPAKTVRILLIMTNSLMINLISVRRLQNQLVLNQSRSQKFGTIAQMLSLIWRRLPNLQNKTMMMVVIFLSNPKTSLAASSQLQFPIHTSNLSTTIVHLRTHLLCPSTLTTQLNCLVKPILDPFNSPMRKIVLQAPLVSHPILLNTWINHLLLLRLHQYLLHRSIFLFFLFHQLLFIILTHDQQLPIIITHIQKLLTIHIPFLVHHPKM</sequence>
<evidence type="ECO:0000313" key="3">
    <source>
        <dbReference type="EMBL" id="PLW35840.1"/>
    </source>
</evidence>
<dbReference type="Proteomes" id="UP000235388">
    <property type="component" value="Unassembled WGS sequence"/>
</dbReference>